<keyword evidence="2" id="KW-1185">Reference proteome</keyword>
<organism evidence="1 2">
    <name type="scientific">Monoglobus pectinilyticus</name>
    <dbReference type="NCBI Taxonomy" id="1981510"/>
    <lineage>
        <taxon>Bacteria</taxon>
        <taxon>Bacillati</taxon>
        <taxon>Bacillota</taxon>
        <taxon>Clostridia</taxon>
        <taxon>Monoglobales</taxon>
        <taxon>Monoglobaceae</taxon>
        <taxon>Monoglobus</taxon>
    </lineage>
</organism>
<dbReference type="Proteomes" id="UP000235589">
    <property type="component" value="Chromosome"/>
</dbReference>
<dbReference type="InterPro" id="IPR008822">
    <property type="entry name" value="Endonuclease_RusA-like"/>
</dbReference>
<dbReference type="Pfam" id="PF05866">
    <property type="entry name" value="RusA"/>
    <property type="match status" value="1"/>
</dbReference>
<dbReference type="AlphaFoldDB" id="A0A2K9P021"/>
<protein>
    <submittedName>
        <fullName evidence="1">Endodeoxyribonuclease RusA</fullName>
    </submittedName>
</protein>
<dbReference type="GO" id="GO:0006310">
    <property type="term" value="P:DNA recombination"/>
    <property type="evidence" value="ECO:0007669"/>
    <property type="project" value="InterPro"/>
</dbReference>
<reference evidence="1 2" key="1">
    <citation type="submission" date="2017-04" db="EMBL/GenBank/DDBJ databases">
        <title>Monoglobus pectinilyticus 14 draft genome.</title>
        <authorList>
            <person name="Kim C."/>
            <person name="Rosendale D.I."/>
            <person name="Kelly W.J."/>
            <person name="Tannock G.W."/>
            <person name="Patchett M.L."/>
            <person name="Jordens J.Z."/>
        </authorList>
    </citation>
    <scope>NUCLEOTIDE SEQUENCE [LARGE SCALE GENOMIC DNA]</scope>
    <source>
        <strain evidence="1 2">14</strain>
    </source>
</reference>
<dbReference type="GeneID" id="98061436"/>
<dbReference type="KEGG" id="mpec:B9O19_00002"/>
<dbReference type="RefSeq" id="WP_102364548.1">
    <property type="nucleotide sequence ID" value="NZ_CP020991.1"/>
</dbReference>
<evidence type="ECO:0000313" key="1">
    <source>
        <dbReference type="EMBL" id="AUO18189.1"/>
    </source>
</evidence>
<proteinExistence type="predicted"/>
<dbReference type="OrthoDB" id="384924at2"/>
<name>A0A2K9P021_9FIRM</name>
<dbReference type="GO" id="GO:0000287">
    <property type="term" value="F:magnesium ion binding"/>
    <property type="evidence" value="ECO:0007669"/>
    <property type="project" value="InterPro"/>
</dbReference>
<evidence type="ECO:0000313" key="2">
    <source>
        <dbReference type="Proteomes" id="UP000235589"/>
    </source>
</evidence>
<dbReference type="SUPFAM" id="SSF103084">
    <property type="entry name" value="Holliday junction resolvase RusA"/>
    <property type="match status" value="1"/>
</dbReference>
<sequence length="130" mass="15194">MITEFFVAIIPPTVTHQEKKVSVIKGKPVFYEPYNLKDARLKLMSHLARFVPAKKYIGGVRLIVKWCFPRKNHRDGEYKITKPDTDNLQKLLKDVMTKLGYWADDNLVASEIVEKFWAEKPGIYIRIEDL</sequence>
<accession>A0A2K9P021</accession>
<dbReference type="EMBL" id="CP020991">
    <property type="protein sequence ID" value="AUO18189.1"/>
    <property type="molecule type" value="Genomic_DNA"/>
</dbReference>
<dbReference type="InterPro" id="IPR036614">
    <property type="entry name" value="RusA-like_sf"/>
</dbReference>
<dbReference type="Gene3D" id="3.30.1330.70">
    <property type="entry name" value="Holliday junction resolvase RusA"/>
    <property type="match status" value="1"/>
</dbReference>
<gene>
    <name evidence="1" type="ORF">B9O19_00002</name>
</gene>
<dbReference type="GO" id="GO:0006281">
    <property type="term" value="P:DNA repair"/>
    <property type="evidence" value="ECO:0007669"/>
    <property type="project" value="InterPro"/>
</dbReference>